<evidence type="ECO:0000256" key="1">
    <source>
        <dbReference type="ARBA" id="ARBA00023239"/>
    </source>
</evidence>
<dbReference type="InterPro" id="IPR036849">
    <property type="entry name" value="Enolase-like_C_sf"/>
</dbReference>
<protein>
    <submittedName>
        <fullName evidence="3">D-galactarolactone cycloisomerase</fullName>
    </submittedName>
</protein>
<organism evidence="3 4">
    <name type="scientific">Microlunatus spumicola</name>
    <dbReference type="NCBI Taxonomy" id="81499"/>
    <lineage>
        <taxon>Bacteria</taxon>
        <taxon>Bacillati</taxon>
        <taxon>Actinomycetota</taxon>
        <taxon>Actinomycetes</taxon>
        <taxon>Propionibacteriales</taxon>
        <taxon>Propionibacteriaceae</taxon>
        <taxon>Microlunatus</taxon>
    </lineage>
</organism>
<dbReference type="SMART" id="SM00922">
    <property type="entry name" value="MR_MLE"/>
    <property type="match status" value="1"/>
</dbReference>
<dbReference type="RefSeq" id="WP_204912693.1">
    <property type="nucleotide sequence ID" value="NZ_BAAAYR010000001.1"/>
</dbReference>
<dbReference type="Gene3D" id="3.30.390.10">
    <property type="entry name" value="Enolase-like, N-terminal domain"/>
    <property type="match status" value="1"/>
</dbReference>
<comment type="caution">
    <text evidence="3">The sequence shown here is derived from an EMBL/GenBank/DDBJ whole genome shotgun (WGS) entry which is preliminary data.</text>
</comment>
<evidence type="ECO:0000313" key="3">
    <source>
        <dbReference type="EMBL" id="GAA3550344.1"/>
    </source>
</evidence>
<dbReference type="PANTHER" id="PTHR48080:SF2">
    <property type="entry name" value="D-GALACTONATE DEHYDRATASE"/>
    <property type="match status" value="1"/>
</dbReference>
<keyword evidence="1" id="KW-0456">Lyase</keyword>
<evidence type="ECO:0000259" key="2">
    <source>
        <dbReference type="SMART" id="SM00922"/>
    </source>
</evidence>
<feature type="domain" description="Mandelate racemase/muconate lactonizing enzyme C-terminal" evidence="2">
    <location>
        <begin position="145"/>
        <end position="237"/>
    </location>
</feature>
<dbReference type="CDD" id="cd03316">
    <property type="entry name" value="MR_like"/>
    <property type="match status" value="1"/>
</dbReference>
<dbReference type="InterPro" id="IPR034593">
    <property type="entry name" value="DgoD-like"/>
</dbReference>
<dbReference type="Gene3D" id="3.20.20.120">
    <property type="entry name" value="Enolase-like C-terminal domain"/>
    <property type="match status" value="1"/>
</dbReference>
<dbReference type="Pfam" id="PF02746">
    <property type="entry name" value="MR_MLE_N"/>
    <property type="match status" value="1"/>
</dbReference>
<dbReference type="InterPro" id="IPR029065">
    <property type="entry name" value="Enolase_C-like"/>
</dbReference>
<dbReference type="Proteomes" id="UP001500767">
    <property type="component" value="Unassembled WGS sequence"/>
</dbReference>
<dbReference type="EMBL" id="BAAAYR010000001">
    <property type="protein sequence ID" value="GAA3550344.1"/>
    <property type="molecule type" value="Genomic_DNA"/>
</dbReference>
<dbReference type="InterPro" id="IPR029017">
    <property type="entry name" value="Enolase-like_N"/>
</dbReference>
<name>A0ABP6WGB5_9ACTN</name>
<dbReference type="InterPro" id="IPR013342">
    <property type="entry name" value="Mandelate_racemase_C"/>
</dbReference>
<evidence type="ECO:0000313" key="4">
    <source>
        <dbReference type="Proteomes" id="UP001500767"/>
    </source>
</evidence>
<dbReference type="InterPro" id="IPR013341">
    <property type="entry name" value="Mandelate_racemase_N_dom"/>
</dbReference>
<proteinExistence type="predicted"/>
<dbReference type="PANTHER" id="PTHR48080">
    <property type="entry name" value="D-GALACTONATE DEHYDRATASE-RELATED"/>
    <property type="match status" value="1"/>
</dbReference>
<dbReference type="SUPFAM" id="SSF54826">
    <property type="entry name" value="Enolase N-terminal domain-like"/>
    <property type="match status" value="1"/>
</dbReference>
<dbReference type="SFLD" id="SFLDG00179">
    <property type="entry name" value="mandelate_racemase"/>
    <property type="match status" value="1"/>
</dbReference>
<gene>
    <name evidence="3" type="ORF">GCM10022197_01500</name>
</gene>
<reference evidence="4" key="1">
    <citation type="journal article" date="2019" name="Int. J. Syst. Evol. Microbiol.">
        <title>The Global Catalogue of Microorganisms (GCM) 10K type strain sequencing project: providing services to taxonomists for standard genome sequencing and annotation.</title>
        <authorList>
            <consortium name="The Broad Institute Genomics Platform"/>
            <consortium name="The Broad Institute Genome Sequencing Center for Infectious Disease"/>
            <person name="Wu L."/>
            <person name="Ma J."/>
        </authorList>
    </citation>
    <scope>NUCLEOTIDE SEQUENCE [LARGE SCALE GENOMIC DNA]</scope>
    <source>
        <strain evidence="4">JCM 16540</strain>
    </source>
</reference>
<sequence>MRIARVTPLPLQCRSANGPMTFFVVRIETDDGRVGYGEACDCFGVSYPQVHAAIVRDAFAPSLVGRELDAVAPLVHGLRRASRRELGESWASAQARSAVEIALWDLVGQQAGRSVSAILGRVREDIPVYAGSSPFLDDHEAAFHLERLAPMLERGVRHVKLRTGPDPDRAVDVLADLRRLLGRDVEIMVDASESLDLPTTARLTDRMAELDVRWLEEPLLQSRHGAVARAAARSRVPIAAGEHLFSTEEAIAALVSGEITVIQPDPCISGGIAEAREIAGLAAGFGARAVLHYHAGLVGLGAVLQVAACAPGVDLLEYPVHLDTVLRTQSGNDDLGIASIVDGRLSLPDGPGLGVAPLEHVLAESLLP</sequence>
<dbReference type="SUPFAM" id="SSF51604">
    <property type="entry name" value="Enolase C-terminal domain-like"/>
    <property type="match status" value="1"/>
</dbReference>
<accession>A0ABP6WGB5</accession>
<keyword evidence="4" id="KW-1185">Reference proteome</keyword>
<dbReference type="Pfam" id="PF13378">
    <property type="entry name" value="MR_MLE_C"/>
    <property type="match status" value="1"/>
</dbReference>
<dbReference type="SFLD" id="SFLDS00001">
    <property type="entry name" value="Enolase"/>
    <property type="match status" value="1"/>
</dbReference>